<protein>
    <submittedName>
        <fullName evidence="2">Uncharacterized protein</fullName>
    </submittedName>
</protein>
<dbReference type="AlphaFoldDB" id="A0A699YHX9"/>
<feature type="region of interest" description="Disordered" evidence="1">
    <location>
        <begin position="1"/>
        <end position="42"/>
    </location>
</feature>
<proteinExistence type="predicted"/>
<comment type="caution">
    <text evidence="2">The sequence shown here is derived from an EMBL/GenBank/DDBJ whole genome shotgun (WGS) entry which is preliminary data.</text>
</comment>
<feature type="region of interest" description="Disordered" evidence="1">
    <location>
        <begin position="226"/>
        <end position="247"/>
    </location>
</feature>
<reference evidence="2 3" key="1">
    <citation type="submission" date="2020-02" db="EMBL/GenBank/DDBJ databases">
        <title>Draft genome sequence of Haematococcus lacustris strain NIES-144.</title>
        <authorList>
            <person name="Morimoto D."/>
            <person name="Nakagawa S."/>
            <person name="Yoshida T."/>
            <person name="Sawayama S."/>
        </authorList>
    </citation>
    <scope>NUCLEOTIDE SEQUENCE [LARGE SCALE GENOMIC DNA]</scope>
    <source>
        <strain evidence="2 3">NIES-144</strain>
    </source>
</reference>
<name>A0A699YHX9_HAELA</name>
<feature type="compositionally biased region" description="Low complexity" evidence="1">
    <location>
        <begin position="138"/>
        <end position="158"/>
    </location>
</feature>
<keyword evidence="3" id="KW-1185">Reference proteome</keyword>
<accession>A0A699YHX9</accession>
<feature type="compositionally biased region" description="Low complexity" evidence="1">
    <location>
        <begin position="18"/>
        <end position="30"/>
    </location>
</feature>
<evidence type="ECO:0000313" key="2">
    <source>
        <dbReference type="EMBL" id="GFH09693.1"/>
    </source>
</evidence>
<evidence type="ECO:0000256" key="1">
    <source>
        <dbReference type="SAM" id="MobiDB-lite"/>
    </source>
</evidence>
<gene>
    <name evidence="2" type="ORF">HaLaN_04883</name>
</gene>
<feature type="compositionally biased region" description="Polar residues" evidence="1">
    <location>
        <begin position="1"/>
        <end position="17"/>
    </location>
</feature>
<evidence type="ECO:0000313" key="3">
    <source>
        <dbReference type="Proteomes" id="UP000485058"/>
    </source>
</evidence>
<dbReference type="EMBL" id="BLLF01000254">
    <property type="protein sequence ID" value="GFH09693.1"/>
    <property type="molecule type" value="Genomic_DNA"/>
</dbReference>
<sequence>MPLSTASTALTPASGFTSQPAQPSSPESVVAPPPPAHMPFRPSAMLAAAALAAAQQPAAPSTTPVASSDALHAAEVALGAGATENGAEEGGAVRPRLKLLPRSLPLEPHVPGPLDRAGSTESLPAATGSTAVTHPAGPATQTLTTRPRLQLQPRSQRPGSAEGDAPGAGPMHRATCLLALPELDPGEELGPLLDGLDPFFSGSAVALGARALPAPRAFSNYSDQSALHGMHGSRQPRASFGSDDEAGPVAIKRSLPVRVTDGLL</sequence>
<organism evidence="2 3">
    <name type="scientific">Haematococcus lacustris</name>
    <name type="common">Green alga</name>
    <name type="synonym">Haematococcus pluvialis</name>
    <dbReference type="NCBI Taxonomy" id="44745"/>
    <lineage>
        <taxon>Eukaryota</taxon>
        <taxon>Viridiplantae</taxon>
        <taxon>Chlorophyta</taxon>
        <taxon>core chlorophytes</taxon>
        <taxon>Chlorophyceae</taxon>
        <taxon>CS clade</taxon>
        <taxon>Chlamydomonadales</taxon>
        <taxon>Haematococcaceae</taxon>
        <taxon>Haematococcus</taxon>
    </lineage>
</organism>
<dbReference type="Proteomes" id="UP000485058">
    <property type="component" value="Unassembled WGS sequence"/>
</dbReference>
<feature type="compositionally biased region" description="Polar residues" evidence="1">
    <location>
        <begin position="119"/>
        <end position="132"/>
    </location>
</feature>
<feature type="region of interest" description="Disordered" evidence="1">
    <location>
        <begin position="103"/>
        <end position="169"/>
    </location>
</feature>